<protein>
    <submittedName>
        <fullName evidence="1">Uncharacterized protein</fullName>
    </submittedName>
</protein>
<dbReference type="EMBL" id="UINC01205452">
    <property type="protein sequence ID" value="SVE26636.1"/>
    <property type="molecule type" value="Genomic_DNA"/>
</dbReference>
<evidence type="ECO:0000313" key="1">
    <source>
        <dbReference type="EMBL" id="SVE26636.1"/>
    </source>
</evidence>
<accession>A0A383C2H8</accession>
<sequence>KSRNEANPANAVYLDLGILNFNGDDLTLEQDLDYNIATHLGGRNREKQCSNLRNFFNKVEKETECIVNIAAHPGYDGSSYPEEFGKRLTIVDKTMEMVGRSNFVMNHCSTAVSFAVIFRKPIIFLTLNPDEELVGFHFERDYNSIENMASWFGKVPINIEDYPIDLDWEKELKINEDLYLNYKNSFLIAKGTEEINSWQIVANRLKLM</sequence>
<proteinExistence type="predicted"/>
<gene>
    <name evidence="1" type="ORF">METZ01_LOCUS479490</name>
</gene>
<dbReference type="AlphaFoldDB" id="A0A383C2H8"/>
<name>A0A383C2H8_9ZZZZ</name>
<organism evidence="1">
    <name type="scientific">marine metagenome</name>
    <dbReference type="NCBI Taxonomy" id="408172"/>
    <lineage>
        <taxon>unclassified sequences</taxon>
        <taxon>metagenomes</taxon>
        <taxon>ecological metagenomes</taxon>
    </lineage>
</organism>
<feature type="non-terminal residue" evidence="1">
    <location>
        <position position="1"/>
    </location>
</feature>
<reference evidence="1" key="1">
    <citation type="submission" date="2018-05" db="EMBL/GenBank/DDBJ databases">
        <authorList>
            <person name="Lanie J.A."/>
            <person name="Ng W.-L."/>
            <person name="Kazmierczak K.M."/>
            <person name="Andrzejewski T.M."/>
            <person name="Davidsen T.M."/>
            <person name="Wayne K.J."/>
            <person name="Tettelin H."/>
            <person name="Glass J.I."/>
            <person name="Rusch D."/>
            <person name="Podicherti R."/>
            <person name="Tsui H.-C.T."/>
            <person name="Winkler M.E."/>
        </authorList>
    </citation>
    <scope>NUCLEOTIDE SEQUENCE</scope>
</reference>